<evidence type="ECO:0008006" key="6">
    <source>
        <dbReference type="Google" id="ProtNLM"/>
    </source>
</evidence>
<evidence type="ECO:0000313" key="5">
    <source>
        <dbReference type="Proteomes" id="UP000694892"/>
    </source>
</evidence>
<dbReference type="AlphaFoldDB" id="A0A974E304"/>
<dbReference type="InterPro" id="IPR057810">
    <property type="entry name" value="RBD_ZCCHC3_1st"/>
</dbReference>
<evidence type="ECO:0000256" key="1">
    <source>
        <dbReference type="SAM" id="MobiDB-lite"/>
    </source>
</evidence>
<dbReference type="InterPro" id="IPR057811">
    <property type="entry name" value="RBD_ZCCHC3_2nd"/>
</dbReference>
<protein>
    <recommendedName>
        <fullName evidence="6">CCHC-type domain-containing protein</fullName>
    </recommendedName>
</protein>
<dbReference type="GO" id="GO:0002218">
    <property type="term" value="P:activation of innate immune response"/>
    <property type="evidence" value="ECO:0007669"/>
    <property type="project" value="InterPro"/>
</dbReference>
<dbReference type="Pfam" id="PF23057">
    <property type="entry name" value="RBD_ZCCHC3_1st"/>
    <property type="match status" value="1"/>
</dbReference>
<dbReference type="Proteomes" id="UP000694892">
    <property type="component" value="Chromosome 1L"/>
</dbReference>
<dbReference type="InterPro" id="IPR042509">
    <property type="entry name" value="ZCCHC3"/>
</dbReference>
<feature type="domain" description="Zinc finger CCHC" evidence="3">
    <location>
        <begin position="344"/>
        <end position="396"/>
    </location>
</feature>
<dbReference type="GO" id="GO:0003690">
    <property type="term" value="F:double-stranded DNA binding"/>
    <property type="evidence" value="ECO:0007669"/>
    <property type="project" value="InterPro"/>
</dbReference>
<sequence>MMALQKLSPHFASVSEVEVCPSPVAPVPISSPEVPTALLTISAPSDNYLCTSGQLRHRPPAAQPRVDTDQRSQAATPPGGNDRQLPVADLHPVAQISALLGQDKVNICEDSNVIIADNVCDTDVMFDDFEVEFPAVQHQRVEENAASHRVSSDMPVSAHLHVHPTNHTDHIASSMPAPRGSIVAASGQPVDKSLAVEPAPQPQPVIPAAVRQNTGVGPQPQPVSAPQPTVNAWATNRLKQTATDPPLFASSGPTSTRRNAVKLRWISPMDECPDRDFVVEDLLKASMQFKVDDQVWAVIKQGDREFDISFKLPEYLDVFLSMHNIKREYDIWKGFRAVPLTKLHCDVVSPLQRCLDLNGVWDGSFKVTVTLRMRGHAPVHLPNTFFIGKDRGVIFYVGQPKLCFRCGSLGHYAAT</sequence>
<reference evidence="5" key="1">
    <citation type="journal article" date="2016" name="Nature">
        <title>Genome evolution in the allotetraploid frog Xenopus laevis.</title>
        <authorList>
            <person name="Session A.M."/>
            <person name="Uno Y."/>
            <person name="Kwon T."/>
            <person name="Chapman J.A."/>
            <person name="Toyoda A."/>
            <person name="Takahashi S."/>
            <person name="Fukui A."/>
            <person name="Hikosaka A."/>
            <person name="Suzuki A."/>
            <person name="Kondo M."/>
            <person name="van Heeringen S.J."/>
            <person name="Quigley I."/>
            <person name="Heinz S."/>
            <person name="Ogino H."/>
            <person name="Ochi H."/>
            <person name="Hellsten U."/>
            <person name="Lyons J.B."/>
            <person name="Simakov O."/>
            <person name="Putnam N."/>
            <person name="Stites J."/>
            <person name="Kuroki Y."/>
            <person name="Tanaka T."/>
            <person name="Michiue T."/>
            <person name="Watanabe M."/>
            <person name="Bogdanovic O."/>
            <person name="Lister R."/>
            <person name="Georgiou G."/>
            <person name="Paranjpe S.S."/>
            <person name="van Kruijsbergen I."/>
            <person name="Shu S."/>
            <person name="Carlson J."/>
            <person name="Kinoshita T."/>
            <person name="Ohta Y."/>
            <person name="Mawaribuchi S."/>
            <person name="Jenkins J."/>
            <person name="Grimwood J."/>
            <person name="Schmutz J."/>
            <person name="Mitros T."/>
            <person name="Mozaffari S.V."/>
            <person name="Suzuki Y."/>
            <person name="Haramoto Y."/>
            <person name="Yamamoto T.S."/>
            <person name="Takagi C."/>
            <person name="Heald R."/>
            <person name="Miller K."/>
            <person name="Haudenschild C."/>
            <person name="Kitzman J."/>
            <person name="Nakayama T."/>
            <person name="Izutsu Y."/>
            <person name="Robert J."/>
            <person name="Fortriede J."/>
            <person name="Burns K."/>
            <person name="Lotay V."/>
            <person name="Karimi K."/>
            <person name="Yasuoka Y."/>
            <person name="Dichmann D.S."/>
            <person name="Flajnik M.F."/>
            <person name="Houston D.W."/>
            <person name="Shendure J."/>
            <person name="DuPasquier L."/>
            <person name="Vize P.D."/>
            <person name="Zorn A.M."/>
            <person name="Ito M."/>
            <person name="Marcotte E.M."/>
            <person name="Wallingford J.B."/>
            <person name="Ito Y."/>
            <person name="Asashima M."/>
            <person name="Ueno N."/>
            <person name="Matsuda Y."/>
            <person name="Veenstra G.J."/>
            <person name="Fujiyama A."/>
            <person name="Harland R.M."/>
            <person name="Taira M."/>
            <person name="Rokhsar D.S."/>
        </authorList>
    </citation>
    <scope>NUCLEOTIDE SEQUENCE [LARGE SCALE GENOMIC DNA]</scope>
    <source>
        <strain evidence="5">J</strain>
    </source>
</reference>
<feature type="domain" description="Zinc finger CCHC" evidence="2">
    <location>
        <begin position="258"/>
        <end position="335"/>
    </location>
</feature>
<evidence type="ECO:0000313" key="4">
    <source>
        <dbReference type="EMBL" id="OCU02263.1"/>
    </source>
</evidence>
<feature type="region of interest" description="Disordered" evidence="1">
    <location>
        <begin position="52"/>
        <end position="86"/>
    </location>
</feature>
<dbReference type="PANTHER" id="PTHR22639:SF4">
    <property type="entry name" value="ZINC FINGER CCHC DOMAIN-CONTAINING PROTEIN 3"/>
    <property type="match status" value="1"/>
</dbReference>
<evidence type="ECO:0000259" key="3">
    <source>
        <dbReference type="Pfam" id="PF23058"/>
    </source>
</evidence>
<accession>A0A974E304</accession>
<gene>
    <name evidence="4" type="ORF">XELAEV_18008024mg</name>
</gene>
<organism evidence="4 5">
    <name type="scientific">Xenopus laevis</name>
    <name type="common">African clawed frog</name>
    <dbReference type="NCBI Taxonomy" id="8355"/>
    <lineage>
        <taxon>Eukaryota</taxon>
        <taxon>Metazoa</taxon>
        <taxon>Chordata</taxon>
        <taxon>Craniata</taxon>
        <taxon>Vertebrata</taxon>
        <taxon>Euteleostomi</taxon>
        <taxon>Amphibia</taxon>
        <taxon>Batrachia</taxon>
        <taxon>Anura</taxon>
        <taxon>Pipoidea</taxon>
        <taxon>Pipidae</taxon>
        <taxon>Xenopodinae</taxon>
        <taxon>Xenopus</taxon>
        <taxon>Xenopus</taxon>
    </lineage>
</organism>
<dbReference type="GO" id="GO:0003723">
    <property type="term" value="F:RNA binding"/>
    <property type="evidence" value="ECO:0007669"/>
    <property type="project" value="InterPro"/>
</dbReference>
<evidence type="ECO:0000259" key="2">
    <source>
        <dbReference type="Pfam" id="PF23057"/>
    </source>
</evidence>
<proteinExistence type="predicted"/>
<dbReference type="EMBL" id="CM004466">
    <property type="protein sequence ID" value="OCU02263.1"/>
    <property type="molecule type" value="Genomic_DNA"/>
</dbReference>
<dbReference type="Pfam" id="PF23058">
    <property type="entry name" value="RBD_ZCCHC3_2nd"/>
    <property type="match status" value="1"/>
</dbReference>
<dbReference type="PANTHER" id="PTHR22639">
    <property type="entry name" value="GAG-RELATED PROTEIN"/>
    <property type="match status" value="1"/>
</dbReference>
<name>A0A974E304_XENLA</name>